<protein>
    <recommendedName>
        <fullName evidence="7">BHLH domain-containing protein</fullName>
    </recommendedName>
</protein>
<dbReference type="Pfam" id="PF00010">
    <property type="entry name" value="HLH"/>
    <property type="match status" value="1"/>
</dbReference>
<dbReference type="SMART" id="SM00353">
    <property type="entry name" value="HLH"/>
    <property type="match status" value="1"/>
</dbReference>
<comment type="caution">
    <text evidence="8">The sequence shown here is derived from an EMBL/GenBank/DDBJ whole genome shotgun (WGS) entry which is preliminary data.</text>
</comment>
<name>A0AAV7F9U6_ARIFI</name>
<feature type="region of interest" description="Disordered" evidence="6">
    <location>
        <begin position="534"/>
        <end position="562"/>
    </location>
</feature>
<dbReference type="InterPro" id="IPR025610">
    <property type="entry name" value="MYC/MYB_N"/>
</dbReference>
<proteinExistence type="predicted"/>
<keyword evidence="5" id="KW-0539">Nucleus</keyword>
<reference evidence="8 9" key="1">
    <citation type="submission" date="2021-07" db="EMBL/GenBank/DDBJ databases">
        <title>The Aristolochia fimbriata genome: insights into angiosperm evolution, floral development and chemical biosynthesis.</title>
        <authorList>
            <person name="Jiao Y."/>
        </authorList>
    </citation>
    <scope>NUCLEOTIDE SEQUENCE [LARGE SCALE GENOMIC DNA]</scope>
    <source>
        <strain evidence="8">IBCAS-2021</strain>
        <tissue evidence="8">Leaf</tissue>
    </source>
</reference>
<keyword evidence="9" id="KW-1185">Reference proteome</keyword>
<evidence type="ECO:0000256" key="5">
    <source>
        <dbReference type="ARBA" id="ARBA00023242"/>
    </source>
</evidence>
<feature type="region of interest" description="Disordered" evidence="6">
    <location>
        <begin position="194"/>
        <end position="228"/>
    </location>
</feature>
<evidence type="ECO:0000256" key="4">
    <source>
        <dbReference type="ARBA" id="ARBA00023163"/>
    </source>
</evidence>
<dbReference type="SUPFAM" id="SSF47459">
    <property type="entry name" value="HLH, helix-loop-helix DNA-binding domain"/>
    <property type="match status" value="1"/>
</dbReference>
<feature type="region of interest" description="Disordered" evidence="6">
    <location>
        <begin position="240"/>
        <end position="287"/>
    </location>
</feature>
<keyword evidence="2" id="KW-0805">Transcription regulation</keyword>
<dbReference type="Pfam" id="PF14215">
    <property type="entry name" value="bHLH-MYC_N"/>
    <property type="match status" value="1"/>
</dbReference>
<feature type="compositionally biased region" description="Basic and acidic residues" evidence="6">
    <location>
        <begin position="548"/>
        <end position="562"/>
    </location>
</feature>
<evidence type="ECO:0000259" key="7">
    <source>
        <dbReference type="PROSITE" id="PS50888"/>
    </source>
</evidence>
<dbReference type="PANTHER" id="PTHR46266:SF4">
    <property type="entry name" value="TRANSCRIPTION FACTOR TT8"/>
    <property type="match status" value="1"/>
</dbReference>
<evidence type="ECO:0000313" key="9">
    <source>
        <dbReference type="Proteomes" id="UP000825729"/>
    </source>
</evidence>
<sequence length="667" mass="73700">MARPPRVLQEKLQAAVQGVRWTYSLFWQLCPHQGVLVWGEGYYNGAIKTRKTVQATEASAEEACLHRSQQLRELYDSLSAGDGGTEQPVRRPTAALQPEDLTESEWFYLMCVSFSFPLGVGLPGKAYSRRQHMWLTGANEADSKVFSRAILAKSACIQTVACIPVLGGVLELGTTERVKEDLGLIKLAKSFFSDDGDSDDRRVQLPPKPALSEQSTSNPASFDPASFRSSPAFPAMFTAVDLPSTEDHKRNPKEETGEEDEEEEEDQVESDSEAGPNHYPDDPVRGLWGSQICHELTPPSQPAVADQPSELMQMELSEDIRLGSPEEYSNTLDADIPMLDPTESGTQPNPHRVVYSDRGFPPFQEPPLTGCGFSDEVLTQEDAQYFQTVSGILERNAHPSSSGAAYGGNSSGSAFSKWSTQREDRLLLPPAAASQRALKYVLFTVPFLHAQSRDDFSSPVTTTSSDPKLRKPATQDELSANHVLAERRRREKLNERFIVLRSLVPFVTRMDKASILGDTIEYVKQLRKKIQDLESRPRTETTTTTTHVSDRAATGDDRSAEKRKVRVVEGKAARAVAAPVNDSLQVSIIENDALLELQCSDREGLLLEVMQTMHRLRMEVAAVQSSTANGAIVANLRAKVKEKPNGKKVSIVEVKKAIHQIISSQQH</sequence>
<evidence type="ECO:0000256" key="6">
    <source>
        <dbReference type="SAM" id="MobiDB-lite"/>
    </source>
</evidence>
<feature type="compositionally biased region" description="Acidic residues" evidence="6">
    <location>
        <begin position="256"/>
        <end position="272"/>
    </location>
</feature>
<keyword evidence="3" id="KW-0010">Activator</keyword>
<gene>
    <name evidence="8" type="ORF">H6P81_002465</name>
</gene>
<dbReference type="PROSITE" id="PS50888">
    <property type="entry name" value="BHLH"/>
    <property type="match status" value="1"/>
</dbReference>
<organism evidence="8 9">
    <name type="scientific">Aristolochia fimbriata</name>
    <name type="common">White veined hardy Dutchman's pipe vine</name>
    <dbReference type="NCBI Taxonomy" id="158543"/>
    <lineage>
        <taxon>Eukaryota</taxon>
        <taxon>Viridiplantae</taxon>
        <taxon>Streptophyta</taxon>
        <taxon>Embryophyta</taxon>
        <taxon>Tracheophyta</taxon>
        <taxon>Spermatophyta</taxon>
        <taxon>Magnoliopsida</taxon>
        <taxon>Magnoliidae</taxon>
        <taxon>Piperales</taxon>
        <taxon>Aristolochiaceae</taxon>
        <taxon>Aristolochia</taxon>
    </lineage>
</organism>
<evidence type="ECO:0000313" key="8">
    <source>
        <dbReference type="EMBL" id="KAG9457957.1"/>
    </source>
</evidence>
<dbReference type="PANTHER" id="PTHR46266">
    <property type="entry name" value="TRANSCRIPTION FACTOR TT8"/>
    <property type="match status" value="1"/>
</dbReference>
<evidence type="ECO:0000256" key="3">
    <source>
        <dbReference type="ARBA" id="ARBA00023159"/>
    </source>
</evidence>
<dbReference type="GO" id="GO:0046983">
    <property type="term" value="F:protein dimerization activity"/>
    <property type="evidence" value="ECO:0007669"/>
    <property type="project" value="InterPro"/>
</dbReference>
<evidence type="ECO:0000256" key="2">
    <source>
        <dbReference type="ARBA" id="ARBA00023015"/>
    </source>
</evidence>
<keyword evidence="4" id="KW-0804">Transcription</keyword>
<feature type="region of interest" description="Disordered" evidence="6">
    <location>
        <begin position="454"/>
        <end position="474"/>
    </location>
</feature>
<dbReference type="Gene3D" id="4.10.280.10">
    <property type="entry name" value="Helix-loop-helix DNA-binding domain"/>
    <property type="match status" value="1"/>
</dbReference>
<dbReference type="AlphaFoldDB" id="A0AAV7F9U6"/>
<dbReference type="Proteomes" id="UP000825729">
    <property type="component" value="Unassembled WGS sequence"/>
</dbReference>
<dbReference type="InterPro" id="IPR036638">
    <property type="entry name" value="HLH_DNA-bd_sf"/>
</dbReference>
<dbReference type="Pfam" id="PF22754">
    <property type="entry name" value="bHLH-TF_ACT-like_plant"/>
    <property type="match status" value="1"/>
</dbReference>
<dbReference type="InterPro" id="IPR054502">
    <property type="entry name" value="bHLH-TF_ACT-like_plant"/>
</dbReference>
<dbReference type="EMBL" id="JAINDJ010000002">
    <property type="protein sequence ID" value="KAG9457957.1"/>
    <property type="molecule type" value="Genomic_DNA"/>
</dbReference>
<feature type="domain" description="BHLH" evidence="7">
    <location>
        <begin position="477"/>
        <end position="526"/>
    </location>
</feature>
<evidence type="ECO:0000256" key="1">
    <source>
        <dbReference type="ARBA" id="ARBA00004123"/>
    </source>
</evidence>
<dbReference type="InterPro" id="IPR011598">
    <property type="entry name" value="bHLH_dom"/>
</dbReference>
<dbReference type="GO" id="GO:0005634">
    <property type="term" value="C:nucleus"/>
    <property type="evidence" value="ECO:0007669"/>
    <property type="project" value="UniProtKB-SubCell"/>
</dbReference>
<feature type="compositionally biased region" description="Basic and acidic residues" evidence="6">
    <location>
        <begin position="245"/>
        <end position="255"/>
    </location>
</feature>
<accession>A0AAV7F9U6</accession>
<comment type="subcellular location">
    <subcellularLocation>
        <location evidence="1">Nucleus</location>
    </subcellularLocation>
</comment>